<dbReference type="Pfam" id="PF04375">
    <property type="entry name" value="HemX"/>
    <property type="match status" value="1"/>
</dbReference>
<proteinExistence type="predicted"/>
<keyword evidence="3" id="KW-1133">Transmembrane helix</keyword>
<keyword evidence="3" id="KW-0812">Transmembrane</keyword>
<accession>A0A179D0P0</accession>
<evidence type="ECO:0000256" key="2">
    <source>
        <dbReference type="SAM" id="MobiDB-lite"/>
    </source>
</evidence>
<keyword evidence="4" id="KW-0808">Transferase</keyword>
<dbReference type="GO" id="GO:0032259">
    <property type="term" value="P:methylation"/>
    <property type="evidence" value="ECO:0007669"/>
    <property type="project" value="UniProtKB-KW"/>
</dbReference>
<protein>
    <submittedName>
        <fullName evidence="4">Uroporphyrin-III C-methyltransferase</fullName>
    </submittedName>
</protein>
<name>A0A179D0P0_BIBTR</name>
<evidence type="ECO:0000313" key="4">
    <source>
        <dbReference type="EMBL" id="OAQ15358.1"/>
    </source>
</evidence>
<dbReference type="AlphaFoldDB" id="A0A179D0P0"/>
<evidence type="ECO:0000313" key="5">
    <source>
        <dbReference type="Proteomes" id="UP000078358"/>
    </source>
</evidence>
<gene>
    <name evidence="4" type="ORF">F480_02120</name>
</gene>
<keyword evidence="3" id="KW-0472">Membrane</keyword>
<feature type="transmembrane region" description="Helical" evidence="3">
    <location>
        <begin position="82"/>
        <end position="102"/>
    </location>
</feature>
<dbReference type="EMBL" id="JACI01000001">
    <property type="protein sequence ID" value="OAQ15358.1"/>
    <property type="molecule type" value="Genomic_DNA"/>
</dbReference>
<reference evidence="4 5" key="1">
    <citation type="submission" date="2014-01" db="EMBL/GenBank/DDBJ databases">
        <authorList>
            <person name="Zuccon D."/>
        </authorList>
    </citation>
    <scope>NUCLEOTIDE SEQUENCE [LARGE SCALE GENOMIC DNA]</scope>
    <source>
        <strain evidence="4 5">Y31</strain>
    </source>
</reference>
<feature type="region of interest" description="Disordered" evidence="2">
    <location>
        <begin position="40"/>
        <end position="77"/>
    </location>
</feature>
<dbReference type="PANTHER" id="PTHR38043:SF1">
    <property type="entry name" value="PROTEIN HEMX"/>
    <property type="match status" value="1"/>
</dbReference>
<dbReference type="PATRIC" id="fig|1261658.3.peg.427"/>
<organism evidence="4 5">
    <name type="scientific">Bibersteinia trehalosi Y31</name>
    <dbReference type="NCBI Taxonomy" id="1261658"/>
    <lineage>
        <taxon>Bacteria</taxon>
        <taxon>Pseudomonadati</taxon>
        <taxon>Pseudomonadota</taxon>
        <taxon>Gammaproteobacteria</taxon>
        <taxon>Pasteurellales</taxon>
        <taxon>Pasteurellaceae</taxon>
        <taxon>Bibersteinia</taxon>
    </lineage>
</organism>
<dbReference type="PANTHER" id="PTHR38043">
    <property type="entry name" value="PROTEIN HEMX"/>
    <property type="match status" value="1"/>
</dbReference>
<sequence>MSKQNRKPKTVENVDTHAVESVEVETVVTETAEVGQAVEKTEDFAKKSVKETASARDKAEKEDESMTDKAPKQEKARSGGTGIALLALLVALGVGGAGYFLGNQKFVELDGQIKALGQKVAQMPQTVMQSPEIEIPSFEAEKTQIAQLAHAYQQANSRVEQLEKEQNAYTQQINALQQQVQRLGANPVAEPTAWLFSDADFLLNNALRKMALDNDIDTARSLLIEADNVLSQVSDPKALAIRNAIKTDLNTLDSVNEIDQNTLMQRLARLANLVDNLPMADSGESEKADNGEVSDSIDDWQKNIEKSADSFLSHFIRINDKGRVVNDKAFIAPNQEIYLRENIRLRLQIAILAVPRQQNELYKQSLEAVSTWVRSYFDLQNADVQTFLKELDSVGEQSIYVDAPHKLQSLELLERNLNKASKPIVKVQLDETKALEQLKAEDAQMPVEPRVDAAEPTLAPATEQ</sequence>
<evidence type="ECO:0000256" key="1">
    <source>
        <dbReference type="SAM" id="Coils"/>
    </source>
</evidence>
<evidence type="ECO:0000256" key="3">
    <source>
        <dbReference type="SAM" id="Phobius"/>
    </source>
</evidence>
<feature type="region of interest" description="Disordered" evidence="2">
    <location>
        <begin position="440"/>
        <end position="464"/>
    </location>
</feature>
<dbReference type="InterPro" id="IPR007470">
    <property type="entry name" value="HemX"/>
</dbReference>
<keyword evidence="4" id="KW-0489">Methyltransferase</keyword>
<dbReference type="RefSeq" id="WP_064318066.1">
    <property type="nucleotide sequence ID" value="NZ_JACI01000001.1"/>
</dbReference>
<feature type="coiled-coil region" evidence="1">
    <location>
        <begin position="145"/>
        <end position="186"/>
    </location>
</feature>
<keyword evidence="1" id="KW-0175">Coiled coil</keyword>
<dbReference type="Proteomes" id="UP000078358">
    <property type="component" value="Unassembled WGS sequence"/>
</dbReference>
<dbReference type="GO" id="GO:0008168">
    <property type="term" value="F:methyltransferase activity"/>
    <property type="evidence" value="ECO:0007669"/>
    <property type="project" value="UniProtKB-KW"/>
</dbReference>
<comment type="caution">
    <text evidence="4">The sequence shown here is derived from an EMBL/GenBank/DDBJ whole genome shotgun (WGS) entry which is preliminary data.</text>
</comment>